<accession>A0A0L6VQL2</accession>
<keyword evidence="1" id="KW-1133">Transmembrane helix</keyword>
<keyword evidence="1" id="KW-0472">Membrane</keyword>
<sequence>MWIWPEEFLLCNSLKWTTFAWKSNPTAAASLEEALVEHHLACGQSSSKQTLETQLILVSYLHVSWWQWVVHLTPGPINKHLMSYLFFILHLLFSIKFSLFLISKLNLTPSHLGWQPLKTFVYLIIKAQVKSENNLKSSVSHFYLSLYPDFISHLCLLFVIPRYYDSDHIPSILYEVCTPQNYHLCFFIIFPSLLMISASLSMFNLMDKFFDQFLNCIGLYNEHKNTLSSRPALSQSSLNETSSTGMLHACTCSVTKTPLRPSNKNCHHIPPSCKLKPHKLPFLYNLPQPEPWPSHCQKSGTQFNCMSPSMIFKCFPITFLNKLLVTSGMLLVVTCVDVKLNNQPDVLPKSSCYHGSNLNKTYVLSRNYHKSYQLWSPFYDLDILFFILMNKMRNLNNMKNNDQTEILTNWQQCVPPLDLGCNNKDGFERHEFNTVRGFTGCLGLLNFRTRAVSMALACKCFHITFSNNPLVTSPITFSNNPLFKLRIKLAVTSVDVKFKNQPDLLPKPSCYHPSNMNKPFHLPTKSYISFTYPIFIEIIFEFQTTVKDHKKNELWSPFYDLDILFYVMITLRIWIKALLVSLHQFLNPSPLGLLTKPTQLSQTITICAIHDINPLVGGGSLKHPSTTTHTRAWKANQISSASQSYFFPPWKMSPASTLPQACLQIFQGLCLVFAFLFSSMTEGKALFLNLASCHHNVPPYIMVKGRLTALRITPRAYSVLVEGLICFQHDINISFNKFTKELLLNCRGYQLNLGPSSPKIRLKDTIYNEHTTGISSVYVYDQVKKKVSAMETSLLITLVSTSTIHIGCSILSSHDTLSWLCQILSGGSQGSRNRTGIGLGIGTGQGKGTGHDELEQKYEKGCFSQEEFVTNSTQLEHVPNQAWHVQWGLAIGQANLRVVPRHLTHNINGGWIILDQELIQCLGNHGNKYYTLQHHTHFFLYLKSICFFPIISQHGLRKVGIFFLSHFFLVHLIWQCFYLWQNFRVFDRMDKNEIKVIEVLRWVSRAFKGSLESRLKCQLKELFCQKRWFHFKIKEIKKESLFFLGWVVVGVGFIFLFFWSSFLARIGKKLGLVRLAISVEDTKKTINFRSSRQWCFLLKPGNFGPGTTNKHKQYLNNIQQIQQHPHQSKIYQQSQRIPSLHLWYLQLQIQLKLVPPHKRIMTKDNKKITQ</sequence>
<name>A0A0L6VQL2_9BASI</name>
<gene>
    <name evidence="2" type="ORF">VP01_1265g1</name>
</gene>
<feature type="transmembrane region" description="Helical" evidence="1">
    <location>
        <begin position="81"/>
        <end position="102"/>
    </location>
</feature>
<organism evidence="2 3">
    <name type="scientific">Puccinia sorghi</name>
    <dbReference type="NCBI Taxonomy" id="27349"/>
    <lineage>
        <taxon>Eukaryota</taxon>
        <taxon>Fungi</taxon>
        <taxon>Dikarya</taxon>
        <taxon>Basidiomycota</taxon>
        <taxon>Pucciniomycotina</taxon>
        <taxon>Pucciniomycetes</taxon>
        <taxon>Pucciniales</taxon>
        <taxon>Pucciniaceae</taxon>
        <taxon>Puccinia</taxon>
    </lineage>
</organism>
<keyword evidence="1" id="KW-0812">Transmembrane</keyword>
<protein>
    <submittedName>
        <fullName evidence="2">Uncharacterized protein</fullName>
    </submittedName>
</protein>
<dbReference type="AlphaFoldDB" id="A0A0L6VQL2"/>
<feature type="transmembrane region" description="Helical" evidence="1">
    <location>
        <begin position="1041"/>
        <end position="1059"/>
    </location>
</feature>
<evidence type="ECO:0000256" key="1">
    <source>
        <dbReference type="SAM" id="Phobius"/>
    </source>
</evidence>
<dbReference type="EMBL" id="LAVV01002954">
    <property type="protein sequence ID" value="KNZ62480.1"/>
    <property type="molecule type" value="Genomic_DNA"/>
</dbReference>
<comment type="caution">
    <text evidence="2">The sequence shown here is derived from an EMBL/GenBank/DDBJ whole genome shotgun (WGS) entry which is preliminary data.</text>
</comment>
<reference evidence="2 3" key="1">
    <citation type="submission" date="2015-08" db="EMBL/GenBank/DDBJ databases">
        <title>Next Generation Sequencing and Analysis of the Genome of Puccinia sorghi L Schw, the Causal Agent of Maize Common Rust.</title>
        <authorList>
            <person name="Rochi L."/>
            <person name="Burguener G."/>
            <person name="Darino M."/>
            <person name="Turjanski A."/>
            <person name="Kreff E."/>
            <person name="Dieguez M.J."/>
            <person name="Sacco F."/>
        </authorList>
    </citation>
    <scope>NUCLEOTIDE SEQUENCE [LARGE SCALE GENOMIC DNA]</scope>
    <source>
        <strain evidence="2 3">RO10H11247</strain>
    </source>
</reference>
<keyword evidence="3" id="KW-1185">Reference proteome</keyword>
<proteinExistence type="predicted"/>
<evidence type="ECO:0000313" key="2">
    <source>
        <dbReference type="EMBL" id="KNZ62480.1"/>
    </source>
</evidence>
<feature type="transmembrane region" description="Helical" evidence="1">
    <location>
        <begin position="961"/>
        <end position="980"/>
    </location>
</feature>
<evidence type="ECO:0000313" key="3">
    <source>
        <dbReference type="Proteomes" id="UP000037035"/>
    </source>
</evidence>
<dbReference type="Proteomes" id="UP000037035">
    <property type="component" value="Unassembled WGS sequence"/>
</dbReference>
<feature type="transmembrane region" description="Helical" evidence="1">
    <location>
        <begin position="181"/>
        <end position="203"/>
    </location>
</feature>
<dbReference type="VEuPathDB" id="FungiDB:VP01_1265g1"/>